<proteinExistence type="predicted"/>
<reference evidence="1 2" key="1">
    <citation type="journal article" date="2018" name="Front. Plant Sci.">
        <title>Red Clover (Trifolium pratense) and Zigzag Clover (T. medium) - A Picture of Genomic Similarities and Differences.</title>
        <authorList>
            <person name="Dluhosova J."/>
            <person name="Istvanek J."/>
            <person name="Nedelnik J."/>
            <person name="Repkova J."/>
        </authorList>
    </citation>
    <scope>NUCLEOTIDE SEQUENCE [LARGE SCALE GENOMIC DNA]</scope>
    <source>
        <strain evidence="2">cv. 10/8</strain>
        <tissue evidence="1">Leaf</tissue>
    </source>
</reference>
<dbReference type="AlphaFoldDB" id="A0A392TCJ1"/>
<protein>
    <submittedName>
        <fullName evidence="1">Uncharacterized protein</fullName>
    </submittedName>
</protein>
<dbReference type="EMBL" id="LXQA010543814">
    <property type="protein sequence ID" value="MCI58294.1"/>
    <property type="molecule type" value="Genomic_DNA"/>
</dbReference>
<feature type="non-terminal residue" evidence="1">
    <location>
        <position position="27"/>
    </location>
</feature>
<sequence>MHMLETHLGWPGGIGLGLGSVLLLKVS</sequence>
<keyword evidence="2" id="KW-1185">Reference proteome</keyword>
<organism evidence="1 2">
    <name type="scientific">Trifolium medium</name>
    <dbReference type="NCBI Taxonomy" id="97028"/>
    <lineage>
        <taxon>Eukaryota</taxon>
        <taxon>Viridiplantae</taxon>
        <taxon>Streptophyta</taxon>
        <taxon>Embryophyta</taxon>
        <taxon>Tracheophyta</taxon>
        <taxon>Spermatophyta</taxon>
        <taxon>Magnoliopsida</taxon>
        <taxon>eudicotyledons</taxon>
        <taxon>Gunneridae</taxon>
        <taxon>Pentapetalae</taxon>
        <taxon>rosids</taxon>
        <taxon>fabids</taxon>
        <taxon>Fabales</taxon>
        <taxon>Fabaceae</taxon>
        <taxon>Papilionoideae</taxon>
        <taxon>50 kb inversion clade</taxon>
        <taxon>NPAAA clade</taxon>
        <taxon>Hologalegina</taxon>
        <taxon>IRL clade</taxon>
        <taxon>Trifolieae</taxon>
        <taxon>Trifolium</taxon>
    </lineage>
</organism>
<accession>A0A392TCJ1</accession>
<comment type="caution">
    <text evidence="1">The sequence shown here is derived from an EMBL/GenBank/DDBJ whole genome shotgun (WGS) entry which is preliminary data.</text>
</comment>
<dbReference type="Proteomes" id="UP000265520">
    <property type="component" value="Unassembled WGS sequence"/>
</dbReference>
<name>A0A392TCJ1_9FABA</name>
<evidence type="ECO:0000313" key="1">
    <source>
        <dbReference type="EMBL" id="MCI58294.1"/>
    </source>
</evidence>
<evidence type="ECO:0000313" key="2">
    <source>
        <dbReference type="Proteomes" id="UP000265520"/>
    </source>
</evidence>